<feature type="region of interest" description="Disordered" evidence="2">
    <location>
        <begin position="361"/>
        <end position="384"/>
    </location>
</feature>
<dbReference type="InterPro" id="IPR051083">
    <property type="entry name" value="GrpII_Intron_Splice-Mob/Def"/>
</dbReference>
<dbReference type="Pfam" id="PF00078">
    <property type="entry name" value="RVT_1"/>
    <property type="match status" value="1"/>
</dbReference>
<dbReference type="PATRIC" id="fig|206506.3.peg.2039"/>
<evidence type="ECO:0000256" key="1">
    <source>
        <dbReference type="ARBA" id="ARBA00034120"/>
    </source>
</evidence>
<comment type="caution">
    <text evidence="4">The sequence shown here is derived from an EMBL/GenBank/DDBJ whole genome shotgun (WGS) entry which is preliminary data.</text>
</comment>
<protein>
    <submittedName>
        <fullName evidence="4">Reverse transcriptase</fullName>
    </submittedName>
</protein>
<dbReference type="Proteomes" id="UP000078084">
    <property type="component" value="Unassembled WGS sequence"/>
</dbReference>
<dbReference type="RefSeq" id="WP_068370797.1">
    <property type="nucleotide sequence ID" value="NZ_LBNE01000005.1"/>
</dbReference>
<dbReference type="InterPro" id="IPR043502">
    <property type="entry name" value="DNA/RNA_pol_sf"/>
</dbReference>
<dbReference type="STRING" id="206506.AAV32_09520"/>
<dbReference type="AlphaFoldDB" id="A0A171KSE0"/>
<evidence type="ECO:0000259" key="3">
    <source>
        <dbReference type="PROSITE" id="PS50878"/>
    </source>
</evidence>
<evidence type="ECO:0000313" key="4">
    <source>
        <dbReference type="EMBL" id="KKO71807.1"/>
    </source>
</evidence>
<dbReference type="GO" id="GO:0003964">
    <property type="term" value="F:RNA-directed DNA polymerase activity"/>
    <property type="evidence" value="ECO:0007669"/>
    <property type="project" value="UniProtKB-KW"/>
</dbReference>
<accession>A0A171KSE0</accession>
<keyword evidence="4" id="KW-0548">Nucleotidyltransferase</keyword>
<dbReference type="PROSITE" id="PS50878">
    <property type="entry name" value="RT_POL"/>
    <property type="match status" value="1"/>
</dbReference>
<dbReference type="PANTHER" id="PTHR34047:SF8">
    <property type="entry name" value="PROTEIN YKFC"/>
    <property type="match status" value="1"/>
</dbReference>
<keyword evidence="4" id="KW-0695">RNA-directed DNA polymerase</keyword>
<evidence type="ECO:0000256" key="2">
    <source>
        <dbReference type="SAM" id="MobiDB-lite"/>
    </source>
</evidence>
<name>A0A171KSE0_9BURK</name>
<dbReference type="SUPFAM" id="SSF56672">
    <property type="entry name" value="DNA/RNA polymerases"/>
    <property type="match status" value="1"/>
</dbReference>
<keyword evidence="4" id="KW-0808">Transferase</keyword>
<gene>
    <name evidence="4" type="ORF">AAV32_09520</name>
</gene>
<sequence length="384" mass="44204">MDTGYSFELLVQAYFDCRRHKRNTASALRFEQNLERNLLVLHDDLTTGAYHPGRSICFAITRPRPREVWAADFRDRIVHHLLYNQIAERFHRRFIADSCACIPGRGTLYAAQRLEAKIRSQTQNWSIPGWYCKMDLANFFVSIDKRILWPMMAEHIPERWWRMLAKLLLFHDPRLDYELRGDPGALSAVPAHKRLMNAGLWCGLPIGNLNSQFGANVLLNALDQHAKHVIGARHYIRYVDDFVLLHESPQWLNDARASIEAFLPGLGLALNPRKTIIQPIARGVDLAGHVIKPWRREVRRRTIHSALTAIEAKPEGETLETINSYLGLLRHADGYQDRSTIARAARKRGHSVTWNATKAYQKGKQNVVQKPENLPPQRRLESTH</sequence>
<keyword evidence="5" id="KW-1185">Reference proteome</keyword>
<proteinExistence type="inferred from homology"/>
<dbReference type="CDD" id="cd01646">
    <property type="entry name" value="RT_Bac_retron_I"/>
    <property type="match status" value="1"/>
</dbReference>
<evidence type="ECO:0000313" key="5">
    <source>
        <dbReference type="Proteomes" id="UP000078084"/>
    </source>
</evidence>
<organism evidence="4 5">
    <name type="scientific">Kerstersia gyiorum</name>
    <dbReference type="NCBI Taxonomy" id="206506"/>
    <lineage>
        <taxon>Bacteria</taxon>
        <taxon>Pseudomonadati</taxon>
        <taxon>Pseudomonadota</taxon>
        <taxon>Betaproteobacteria</taxon>
        <taxon>Burkholderiales</taxon>
        <taxon>Alcaligenaceae</taxon>
        <taxon>Kerstersia</taxon>
    </lineage>
</organism>
<reference evidence="4 5" key="1">
    <citation type="submission" date="2015-04" db="EMBL/GenBank/DDBJ databases">
        <title>Genome sequence of Kerstersia gyiorum CG1.</title>
        <authorList>
            <person name="Greninger A.L."/>
            <person name="Kozyreva V."/>
            <person name="Chaturvedi V."/>
        </authorList>
    </citation>
    <scope>NUCLEOTIDE SEQUENCE [LARGE SCALE GENOMIC DNA]</scope>
    <source>
        <strain evidence="4 5">CG1</strain>
    </source>
</reference>
<comment type="similarity">
    <text evidence="1">Belongs to the bacterial reverse transcriptase family.</text>
</comment>
<dbReference type="EMBL" id="LBNE01000005">
    <property type="protein sequence ID" value="KKO71807.1"/>
    <property type="molecule type" value="Genomic_DNA"/>
</dbReference>
<dbReference type="InterPro" id="IPR000477">
    <property type="entry name" value="RT_dom"/>
</dbReference>
<dbReference type="PANTHER" id="PTHR34047">
    <property type="entry name" value="NUCLEAR INTRON MATURASE 1, MITOCHONDRIAL-RELATED"/>
    <property type="match status" value="1"/>
</dbReference>
<feature type="domain" description="Reverse transcriptase" evidence="3">
    <location>
        <begin position="1"/>
        <end position="291"/>
    </location>
</feature>